<dbReference type="Proteomes" id="UP000030752">
    <property type="component" value="Unassembled WGS sequence"/>
</dbReference>
<feature type="compositionally biased region" description="Basic and acidic residues" evidence="1">
    <location>
        <begin position="52"/>
        <end position="85"/>
    </location>
</feature>
<gene>
    <name evidence="2" type="ORF">HMPREF1541_07743</name>
</gene>
<dbReference type="AlphaFoldDB" id="W2RQW6"/>
<dbReference type="VEuPathDB" id="FungiDB:HMPREF1541_07743"/>
<dbReference type="RefSeq" id="XP_008720288.1">
    <property type="nucleotide sequence ID" value="XM_008722066.1"/>
</dbReference>
<protein>
    <submittedName>
        <fullName evidence="2">Uncharacterized protein</fullName>
    </submittedName>
</protein>
<accession>W2RQW6</accession>
<sequence length="124" mass="13563">MFAHSPAQPGPSPESKLSAKLEPSSLQPGTRRQWGRTAPTEGVHFSTAPHPGADRAAEAVDDDGHIDRARAEEKVKDELQDEHESQSQSQSQSDTEEQRMTLYDEMNAIAARAREEARAGERGA</sequence>
<keyword evidence="3" id="KW-1185">Reference proteome</keyword>
<organism evidence="2 3">
    <name type="scientific">Cyphellophora europaea (strain CBS 101466)</name>
    <name type="common">Phialophora europaea</name>
    <dbReference type="NCBI Taxonomy" id="1220924"/>
    <lineage>
        <taxon>Eukaryota</taxon>
        <taxon>Fungi</taxon>
        <taxon>Dikarya</taxon>
        <taxon>Ascomycota</taxon>
        <taxon>Pezizomycotina</taxon>
        <taxon>Eurotiomycetes</taxon>
        <taxon>Chaetothyriomycetidae</taxon>
        <taxon>Chaetothyriales</taxon>
        <taxon>Cyphellophoraceae</taxon>
        <taxon>Cyphellophora</taxon>
    </lineage>
</organism>
<dbReference type="InParanoid" id="W2RQW6"/>
<dbReference type="GeneID" id="19975082"/>
<feature type="compositionally biased region" description="Basic and acidic residues" evidence="1">
    <location>
        <begin position="112"/>
        <end position="124"/>
    </location>
</feature>
<feature type="region of interest" description="Disordered" evidence="1">
    <location>
        <begin position="1"/>
        <end position="124"/>
    </location>
</feature>
<evidence type="ECO:0000313" key="3">
    <source>
        <dbReference type="Proteomes" id="UP000030752"/>
    </source>
</evidence>
<dbReference type="EMBL" id="KB822723">
    <property type="protein sequence ID" value="ETN38119.1"/>
    <property type="molecule type" value="Genomic_DNA"/>
</dbReference>
<evidence type="ECO:0000256" key="1">
    <source>
        <dbReference type="SAM" id="MobiDB-lite"/>
    </source>
</evidence>
<evidence type="ECO:0000313" key="2">
    <source>
        <dbReference type="EMBL" id="ETN38119.1"/>
    </source>
</evidence>
<name>W2RQW6_CYPE1</name>
<dbReference type="HOGENOM" id="CLU_2003822_0_0_1"/>
<reference evidence="2 3" key="1">
    <citation type="submission" date="2013-03" db="EMBL/GenBank/DDBJ databases">
        <title>The Genome Sequence of Phialophora europaea CBS 101466.</title>
        <authorList>
            <consortium name="The Broad Institute Genomics Platform"/>
            <person name="Cuomo C."/>
            <person name="de Hoog S."/>
            <person name="Gorbushina A."/>
            <person name="Walker B."/>
            <person name="Young S.K."/>
            <person name="Zeng Q."/>
            <person name="Gargeya S."/>
            <person name="Fitzgerald M."/>
            <person name="Haas B."/>
            <person name="Abouelleil A."/>
            <person name="Allen A.W."/>
            <person name="Alvarado L."/>
            <person name="Arachchi H.M."/>
            <person name="Berlin A.M."/>
            <person name="Chapman S.B."/>
            <person name="Gainer-Dewar J."/>
            <person name="Goldberg J."/>
            <person name="Griggs A."/>
            <person name="Gujja S."/>
            <person name="Hansen M."/>
            <person name="Howarth C."/>
            <person name="Imamovic A."/>
            <person name="Ireland A."/>
            <person name="Larimer J."/>
            <person name="McCowan C."/>
            <person name="Murphy C."/>
            <person name="Pearson M."/>
            <person name="Poon T.W."/>
            <person name="Priest M."/>
            <person name="Roberts A."/>
            <person name="Saif S."/>
            <person name="Shea T."/>
            <person name="Sisk P."/>
            <person name="Sykes S."/>
            <person name="Wortman J."/>
            <person name="Nusbaum C."/>
            <person name="Birren B."/>
        </authorList>
    </citation>
    <scope>NUCLEOTIDE SEQUENCE [LARGE SCALE GENOMIC DNA]</scope>
    <source>
        <strain evidence="2 3">CBS 101466</strain>
    </source>
</reference>
<proteinExistence type="predicted"/>